<dbReference type="PROSITE" id="PS51352">
    <property type="entry name" value="THIOREDOXIN_2"/>
    <property type="match status" value="1"/>
</dbReference>
<dbReference type="PANTHER" id="PTHR13887">
    <property type="entry name" value="GLUTATHIONE S-TRANSFERASE KAPPA"/>
    <property type="match status" value="1"/>
</dbReference>
<dbReference type="EMBL" id="JAKZHW010000001">
    <property type="protein sequence ID" value="MCH8614735.1"/>
    <property type="molecule type" value="Genomic_DNA"/>
</dbReference>
<evidence type="ECO:0000313" key="7">
    <source>
        <dbReference type="EMBL" id="MCH8614735.1"/>
    </source>
</evidence>
<evidence type="ECO:0000256" key="1">
    <source>
        <dbReference type="ARBA" id="ARBA00022729"/>
    </source>
</evidence>
<evidence type="ECO:0000256" key="4">
    <source>
        <dbReference type="ARBA" id="ARBA00023284"/>
    </source>
</evidence>
<comment type="caution">
    <text evidence="7">The sequence shown here is derived from an EMBL/GenBank/DDBJ whole genome shotgun (WGS) entry which is preliminary data.</text>
</comment>
<feature type="domain" description="Thioredoxin" evidence="6">
    <location>
        <begin position="62"/>
        <end position="238"/>
    </location>
</feature>
<accession>A0ABS9VIE9</accession>
<dbReference type="Pfam" id="PF01323">
    <property type="entry name" value="DSBA"/>
    <property type="match status" value="1"/>
</dbReference>
<dbReference type="SUPFAM" id="SSF52833">
    <property type="entry name" value="Thioredoxin-like"/>
    <property type="match status" value="1"/>
</dbReference>
<dbReference type="CDD" id="cd03023">
    <property type="entry name" value="DsbA_Com1_like"/>
    <property type="match status" value="1"/>
</dbReference>
<sequence>MATTATETRGSSLGSAILGGVVGAVLTAAVLLYAVPQYFSSRIVRQGMLADPNILAEAADALRDRQYAPTLAANRAAIETPFASSWRGAAKPEVTLVEFYDYACPYCKASNPHVDQLLKEYPGLRVVYRELPILGAPSVDAARLSLAASKAGRFSQFHAALYAAGRPAADTNAAAARVANIPPVPTQDPAIENELKRNFQLAGQLGATGTPLFVIGDRVMNGAVGYDALKQAIEDARRTAKQAS</sequence>
<evidence type="ECO:0000256" key="5">
    <source>
        <dbReference type="SAM" id="Phobius"/>
    </source>
</evidence>
<keyword evidence="5" id="KW-0472">Membrane</keyword>
<feature type="transmembrane region" description="Helical" evidence="5">
    <location>
        <begin position="12"/>
        <end position="35"/>
    </location>
</feature>
<dbReference type="Proteomes" id="UP001203058">
    <property type="component" value="Unassembled WGS sequence"/>
</dbReference>
<keyword evidence="3" id="KW-1015">Disulfide bond</keyword>
<keyword evidence="2" id="KW-0560">Oxidoreductase</keyword>
<keyword evidence="8" id="KW-1185">Reference proteome</keyword>
<evidence type="ECO:0000256" key="3">
    <source>
        <dbReference type="ARBA" id="ARBA00023157"/>
    </source>
</evidence>
<dbReference type="InterPro" id="IPR013766">
    <property type="entry name" value="Thioredoxin_domain"/>
</dbReference>
<evidence type="ECO:0000256" key="2">
    <source>
        <dbReference type="ARBA" id="ARBA00023002"/>
    </source>
</evidence>
<dbReference type="InterPro" id="IPR036249">
    <property type="entry name" value="Thioredoxin-like_sf"/>
</dbReference>
<keyword evidence="1" id="KW-0732">Signal</keyword>
<reference evidence="7 8" key="1">
    <citation type="submission" date="2022-03" db="EMBL/GenBank/DDBJ databases">
        <authorList>
            <person name="Jo J.-H."/>
            <person name="Im W.-T."/>
        </authorList>
    </citation>
    <scope>NUCLEOTIDE SEQUENCE [LARGE SCALE GENOMIC DNA]</scope>
    <source>
        <strain evidence="7 8">SM33</strain>
    </source>
</reference>
<gene>
    <name evidence="7" type="ORF">LZ016_01255</name>
</gene>
<evidence type="ECO:0000313" key="8">
    <source>
        <dbReference type="Proteomes" id="UP001203058"/>
    </source>
</evidence>
<protein>
    <submittedName>
        <fullName evidence="7">DsbA family protein</fullName>
    </submittedName>
</protein>
<dbReference type="RefSeq" id="WP_241445277.1">
    <property type="nucleotide sequence ID" value="NZ_JAKZHW010000001.1"/>
</dbReference>
<evidence type="ECO:0000259" key="6">
    <source>
        <dbReference type="PROSITE" id="PS51352"/>
    </source>
</evidence>
<keyword evidence="5" id="KW-0812">Transmembrane</keyword>
<proteinExistence type="predicted"/>
<dbReference type="PANTHER" id="PTHR13887:SF14">
    <property type="entry name" value="DISULFIDE BOND FORMATION PROTEIN D"/>
    <property type="match status" value="1"/>
</dbReference>
<dbReference type="Gene3D" id="3.40.30.10">
    <property type="entry name" value="Glutaredoxin"/>
    <property type="match status" value="1"/>
</dbReference>
<dbReference type="InterPro" id="IPR001853">
    <property type="entry name" value="DSBA-like_thioredoxin_dom"/>
</dbReference>
<organism evidence="7 8">
    <name type="scientific">Sphingomonas telluris</name>
    <dbReference type="NCBI Taxonomy" id="2907998"/>
    <lineage>
        <taxon>Bacteria</taxon>
        <taxon>Pseudomonadati</taxon>
        <taxon>Pseudomonadota</taxon>
        <taxon>Alphaproteobacteria</taxon>
        <taxon>Sphingomonadales</taxon>
        <taxon>Sphingomonadaceae</taxon>
        <taxon>Sphingomonas</taxon>
    </lineage>
</organism>
<keyword evidence="5" id="KW-1133">Transmembrane helix</keyword>
<keyword evidence="4" id="KW-0676">Redox-active center</keyword>
<name>A0ABS9VIE9_9SPHN</name>